<name>A0A1I2HVG9_9BURK</name>
<organism evidence="2 3">
    <name type="scientific">Paracidovorax wautersii</name>
    <dbReference type="NCBI Taxonomy" id="1177982"/>
    <lineage>
        <taxon>Bacteria</taxon>
        <taxon>Pseudomonadati</taxon>
        <taxon>Pseudomonadota</taxon>
        <taxon>Betaproteobacteria</taxon>
        <taxon>Burkholderiales</taxon>
        <taxon>Comamonadaceae</taxon>
        <taxon>Paracidovorax</taxon>
    </lineage>
</organism>
<keyword evidence="3" id="KW-1185">Reference proteome</keyword>
<dbReference type="EMBL" id="FONX01000030">
    <property type="protein sequence ID" value="SFF32371.1"/>
    <property type="molecule type" value="Genomic_DNA"/>
</dbReference>
<dbReference type="RefSeq" id="WP_139222946.1">
    <property type="nucleotide sequence ID" value="NZ_FONX01000030.1"/>
</dbReference>
<dbReference type="Proteomes" id="UP000199119">
    <property type="component" value="Unassembled WGS sequence"/>
</dbReference>
<dbReference type="STRING" id="1177982.SAMN04489711_1307"/>
<evidence type="ECO:0000313" key="2">
    <source>
        <dbReference type="EMBL" id="SFF32371.1"/>
    </source>
</evidence>
<dbReference type="AlphaFoldDB" id="A0A1I2HVG9"/>
<evidence type="ECO:0000256" key="1">
    <source>
        <dbReference type="SAM" id="MobiDB-lite"/>
    </source>
</evidence>
<evidence type="ECO:0000313" key="3">
    <source>
        <dbReference type="Proteomes" id="UP000199119"/>
    </source>
</evidence>
<proteinExistence type="predicted"/>
<accession>A0A1I2HVG9</accession>
<protein>
    <submittedName>
        <fullName evidence="2">Uncharacterized protein</fullName>
    </submittedName>
</protein>
<gene>
    <name evidence="2" type="ORF">SAMN04489711_1307</name>
</gene>
<reference evidence="3" key="1">
    <citation type="submission" date="2016-10" db="EMBL/GenBank/DDBJ databases">
        <authorList>
            <person name="Varghese N."/>
            <person name="Submissions S."/>
        </authorList>
    </citation>
    <scope>NUCLEOTIDE SEQUENCE [LARGE SCALE GENOMIC DNA]</scope>
    <source>
        <strain evidence="3">DSM 27981</strain>
    </source>
</reference>
<feature type="region of interest" description="Disordered" evidence="1">
    <location>
        <begin position="263"/>
        <end position="285"/>
    </location>
</feature>
<sequence>MTIPAATTAVALRLALASLFQIDVEQVRAAIGHLTVDDVSPAHGIRSSFEPATRTTTLYASSVLEGQELRAATEELLRWHGAAAAPAGWASDLADEVKAWADAPHGCFEREIHDAVMGAGLANDPAAVVVARTAFEAVRRDANQAPWGAVRVWRDRLQQCLEDACEALLGTVVPLAGRDQLVTMTRALAGLPHEPMMGRIWWSADTSEEAEAMRVEYSSKGASVELGDGDRHISVFITMDRAIASHVLGYQPEEGEWMLEGEDVAPTRSQDAAPATVRDHAGLER</sequence>